<feature type="transmembrane region" description="Helical" evidence="1">
    <location>
        <begin position="25"/>
        <end position="49"/>
    </location>
</feature>
<keyword evidence="1" id="KW-1133">Transmembrane helix</keyword>
<evidence type="ECO:0000313" key="2">
    <source>
        <dbReference type="EMBL" id="GMR51793.1"/>
    </source>
</evidence>
<gene>
    <name evidence="2" type="ORF">PMAYCL1PPCAC_21988</name>
</gene>
<comment type="caution">
    <text evidence="2">The sequence shown here is derived from an EMBL/GenBank/DDBJ whole genome shotgun (WGS) entry which is preliminary data.</text>
</comment>
<keyword evidence="1" id="KW-0472">Membrane</keyword>
<keyword evidence="3" id="KW-1185">Reference proteome</keyword>
<feature type="transmembrane region" description="Helical" evidence="1">
    <location>
        <begin position="61"/>
        <end position="84"/>
    </location>
</feature>
<accession>A0AAN5I4E0</accession>
<evidence type="ECO:0000313" key="3">
    <source>
        <dbReference type="Proteomes" id="UP001328107"/>
    </source>
</evidence>
<sequence>MVIAPITSILMAFTKSRIRETDVTVFIFLSSFPMAVFVLNIIAVLHGWIPEEYGDQAKLVYLLTYTIMDFRFPILCVLSLIIVADIRRAVMVASFEAILYCFRKDKSIKTSNDYVNAAFVE</sequence>
<organism evidence="2 3">
    <name type="scientific">Pristionchus mayeri</name>
    <dbReference type="NCBI Taxonomy" id="1317129"/>
    <lineage>
        <taxon>Eukaryota</taxon>
        <taxon>Metazoa</taxon>
        <taxon>Ecdysozoa</taxon>
        <taxon>Nematoda</taxon>
        <taxon>Chromadorea</taxon>
        <taxon>Rhabditida</taxon>
        <taxon>Rhabditina</taxon>
        <taxon>Diplogasteromorpha</taxon>
        <taxon>Diplogasteroidea</taxon>
        <taxon>Neodiplogasteridae</taxon>
        <taxon>Pristionchus</taxon>
    </lineage>
</organism>
<evidence type="ECO:0000256" key="1">
    <source>
        <dbReference type="SAM" id="Phobius"/>
    </source>
</evidence>
<dbReference type="Proteomes" id="UP001328107">
    <property type="component" value="Unassembled WGS sequence"/>
</dbReference>
<dbReference type="AlphaFoldDB" id="A0AAN5I4E0"/>
<proteinExistence type="predicted"/>
<name>A0AAN5I4E0_9BILA</name>
<protein>
    <submittedName>
        <fullName evidence="2">Uncharacterized protein</fullName>
    </submittedName>
</protein>
<reference evidence="3" key="1">
    <citation type="submission" date="2022-10" db="EMBL/GenBank/DDBJ databases">
        <title>Genome assembly of Pristionchus species.</title>
        <authorList>
            <person name="Yoshida K."/>
            <person name="Sommer R.J."/>
        </authorList>
    </citation>
    <scope>NUCLEOTIDE SEQUENCE [LARGE SCALE GENOMIC DNA]</scope>
    <source>
        <strain evidence="3">RS5460</strain>
    </source>
</reference>
<dbReference type="EMBL" id="BTRK01000005">
    <property type="protein sequence ID" value="GMR51793.1"/>
    <property type="molecule type" value="Genomic_DNA"/>
</dbReference>
<keyword evidence="1" id="KW-0812">Transmembrane</keyword>